<evidence type="ECO:0000256" key="6">
    <source>
        <dbReference type="ARBA" id="ARBA00023228"/>
    </source>
</evidence>
<dbReference type="GO" id="GO:0016790">
    <property type="term" value="F:thiolester hydrolase activity"/>
    <property type="evidence" value="ECO:0007669"/>
    <property type="project" value="UniProtKB-ARBA"/>
</dbReference>
<dbReference type="PANTHER" id="PTHR11247:SF27">
    <property type="entry name" value="LYSOSOMAL THIOESTERASE PPT2"/>
    <property type="match status" value="1"/>
</dbReference>
<dbReference type="Proteomes" id="UP000678393">
    <property type="component" value="Unassembled WGS sequence"/>
</dbReference>
<keyword evidence="11" id="KW-1185">Reference proteome</keyword>
<keyword evidence="5" id="KW-0325">Glycoprotein</keyword>
<comment type="caution">
    <text evidence="10">The sequence shown here is derived from an EMBL/GenBank/DDBJ whole genome shotgun (WGS) entry which is preliminary data.</text>
</comment>
<evidence type="ECO:0000313" key="11">
    <source>
        <dbReference type="Proteomes" id="UP000678393"/>
    </source>
</evidence>
<keyword evidence="3" id="KW-0732">Signal</keyword>
<evidence type="ECO:0000256" key="3">
    <source>
        <dbReference type="ARBA" id="ARBA00022729"/>
    </source>
</evidence>
<comment type="subcellular location">
    <subcellularLocation>
        <location evidence="1">Lysosome</location>
    </subcellularLocation>
</comment>
<comment type="function">
    <text evidence="9">Catalyzes the cleavage of thioester bonds from S-palmitoyl-CoA or S-palmitoyl-N-acetylcysteamine (unbranched structures) but does not have activity against palmitoylcysteine or palmitoylated proteins, branched structures or bulky head groups. Conversely, hydrolyzes both long and short chain fatty acyl-CoA substrate.</text>
</comment>
<dbReference type="FunFam" id="3.40.50.1820:FF:000037">
    <property type="entry name" value="Lysosomal thioesterase PPT2 homolog"/>
    <property type="match status" value="1"/>
</dbReference>
<evidence type="ECO:0000256" key="9">
    <source>
        <dbReference type="ARBA" id="ARBA00093353"/>
    </source>
</evidence>
<dbReference type="EMBL" id="CAJHNH020008444">
    <property type="protein sequence ID" value="CAG5135663.1"/>
    <property type="molecule type" value="Genomic_DNA"/>
</dbReference>
<evidence type="ECO:0000256" key="7">
    <source>
        <dbReference type="ARBA" id="ARBA00038848"/>
    </source>
</evidence>
<evidence type="ECO:0000256" key="1">
    <source>
        <dbReference type="ARBA" id="ARBA00004371"/>
    </source>
</evidence>
<reference evidence="10" key="1">
    <citation type="submission" date="2021-04" db="EMBL/GenBank/DDBJ databases">
        <authorList>
            <consortium name="Molecular Ecology Group"/>
        </authorList>
    </citation>
    <scope>NUCLEOTIDE SEQUENCE</scope>
</reference>
<dbReference type="InterPro" id="IPR029058">
    <property type="entry name" value="AB_hydrolase_fold"/>
</dbReference>
<keyword evidence="6" id="KW-0458">Lysosome</keyword>
<evidence type="ECO:0000256" key="2">
    <source>
        <dbReference type="ARBA" id="ARBA00010758"/>
    </source>
</evidence>
<dbReference type="Pfam" id="PF02089">
    <property type="entry name" value="Palm_thioest"/>
    <property type="match status" value="1"/>
</dbReference>
<comment type="similarity">
    <text evidence="2">Belongs to the palmitoyl-protein thioesterase family.</text>
</comment>
<dbReference type="SUPFAM" id="SSF53474">
    <property type="entry name" value="alpha/beta-Hydrolases"/>
    <property type="match status" value="1"/>
</dbReference>
<evidence type="ECO:0000256" key="5">
    <source>
        <dbReference type="ARBA" id="ARBA00023180"/>
    </source>
</evidence>
<dbReference type="OrthoDB" id="155976at2759"/>
<accession>A0A8S4A1A7</accession>
<sequence>MRSSGRNHLSLLGDNGVVAVLIALHALPSAEGYKHVVFMHGLFSGAVEFTHFNDLIQNYHPGTPTTLVNSFASMDSLTRLTKQVETIAALLAPVLTNKSSDGTILICYSQGGLICRGLLALVQHNVDTFISLSSPLAGQYGDTEYLKVLFPKYVKKHMYKLFYTSIGQQLSIANYWNDPHQQALYEKFSDFLAILNNQSRTASANSHEYRNNFLRLKNLVLVGGPDDEVISPWQSSQFGMYNTTERVLPMEQQKWYQNDAFGLKNLNERGAVHMHVFPGIRHNSWPHDENVFTTCIKPWLT</sequence>
<dbReference type="EC" id="3.1.2.2" evidence="7"/>
<dbReference type="GO" id="GO:0098599">
    <property type="term" value="F:palmitoyl hydrolase activity"/>
    <property type="evidence" value="ECO:0007669"/>
    <property type="project" value="UniProtKB-ARBA"/>
</dbReference>
<dbReference type="Gene3D" id="3.40.50.1820">
    <property type="entry name" value="alpha/beta hydrolase"/>
    <property type="match status" value="1"/>
</dbReference>
<dbReference type="PANTHER" id="PTHR11247">
    <property type="entry name" value="PALMITOYL-PROTEIN THIOESTERASE/DOLICHYLDIPHOSPHATASE 1"/>
    <property type="match status" value="1"/>
</dbReference>
<proteinExistence type="inferred from homology"/>
<evidence type="ECO:0000256" key="4">
    <source>
        <dbReference type="ARBA" id="ARBA00022801"/>
    </source>
</evidence>
<keyword evidence="4" id="KW-0378">Hydrolase</keyword>
<dbReference type="AlphaFoldDB" id="A0A8S4A1A7"/>
<protein>
    <recommendedName>
        <fullName evidence="7">palmitoyl-CoA hydrolase</fullName>
        <ecNumber evidence="7">3.1.2.2</ecNumber>
    </recommendedName>
</protein>
<comment type="catalytic activity">
    <reaction evidence="8">
        <text>S-hexadecanoyl-N-acetylcysteamine + H2O = N-acetylcysteamine + hexadecanoate + H(+)</text>
        <dbReference type="Rhea" id="RHEA:84099"/>
        <dbReference type="ChEBI" id="CHEBI:7896"/>
        <dbReference type="ChEBI" id="CHEBI:15377"/>
        <dbReference type="ChEBI" id="CHEBI:15378"/>
        <dbReference type="ChEBI" id="CHEBI:74410"/>
        <dbReference type="ChEBI" id="CHEBI:233601"/>
    </reaction>
</comment>
<dbReference type="GO" id="GO:0005764">
    <property type="term" value="C:lysosome"/>
    <property type="evidence" value="ECO:0007669"/>
    <property type="project" value="UniProtKB-SubCell"/>
</dbReference>
<evidence type="ECO:0000256" key="8">
    <source>
        <dbReference type="ARBA" id="ARBA00093223"/>
    </source>
</evidence>
<gene>
    <name evidence="10" type="ORF">CUNI_LOCUS21221</name>
</gene>
<organism evidence="10 11">
    <name type="scientific">Candidula unifasciata</name>
    <dbReference type="NCBI Taxonomy" id="100452"/>
    <lineage>
        <taxon>Eukaryota</taxon>
        <taxon>Metazoa</taxon>
        <taxon>Spiralia</taxon>
        <taxon>Lophotrochozoa</taxon>
        <taxon>Mollusca</taxon>
        <taxon>Gastropoda</taxon>
        <taxon>Heterobranchia</taxon>
        <taxon>Euthyneura</taxon>
        <taxon>Panpulmonata</taxon>
        <taxon>Eupulmonata</taxon>
        <taxon>Stylommatophora</taxon>
        <taxon>Helicina</taxon>
        <taxon>Helicoidea</taxon>
        <taxon>Geomitridae</taxon>
        <taxon>Candidula</taxon>
    </lineage>
</organism>
<name>A0A8S4A1A7_9EUPU</name>
<evidence type="ECO:0000313" key="10">
    <source>
        <dbReference type="EMBL" id="CAG5135663.1"/>
    </source>
</evidence>